<sequence length="77" mass="8733">MAKPPILGMIQCVVRAVSVGRRIPILGILVLDACLVVLRVEGLLRHPKGNARTWNVRFDMQSGLRLIERLRIKMVKF</sequence>
<keyword evidence="2" id="KW-1185">Reference proteome</keyword>
<reference evidence="1" key="1">
    <citation type="submission" date="2020-01" db="EMBL/GenBank/DDBJ databases">
        <authorList>
            <consortium name="DOE Joint Genome Institute"/>
            <person name="Haridas S."/>
            <person name="Albert R."/>
            <person name="Binder M."/>
            <person name="Bloem J."/>
            <person name="Labutti K."/>
            <person name="Salamov A."/>
            <person name="Andreopoulos B."/>
            <person name="Baker S.E."/>
            <person name="Barry K."/>
            <person name="Bills G."/>
            <person name="Bluhm B.H."/>
            <person name="Cannon C."/>
            <person name="Castanera R."/>
            <person name="Culley D.E."/>
            <person name="Daum C."/>
            <person name="Ezra D."/>
            <person name="Gonzalez J.B."/>
            <person name="Henrissat B."/>
            <person name="Kuo A."/>
            <person name="Liang C."/>
            <person name="Lipzen A."/>
            <person name="Lutzoni F."/>
            <person name="Magnuson J."/>
            <person name="Mondo S."/>
            <person name="Nolan M."/>
            <person name="Ohm R."/>
            <person name="Pangilinan J."/>
            <person name="Park H.-J."/>
            <person name="Ramirez L."/>
            <person name="Alfaro M."/>
            <person name="Sun H."/>
            <person name="Tritt A."/>
            <person name="Yoshinaga Y."/>
            <person name="Zwiers L.-H."/>
            <person name="Turgeon B.G."/>
            <person name="Goodwin S.B."/>
            <person name="Spatafora J.W."/>
            <person name="Crous P.W."/>
            <person name="Grigoriev I.V."/>
        </authorList>
    </citation>
    <scope>NUCLEOTIDE SEQUENCE</scope>
    <source>
        <strain evidence="1">IPT5</strain>
    </source>
</reference>
<dbReference type="EMBL" id="MU006344">
    <property type="protein sequence ID" value="KAF2845626.1"/>
    <property type="molecule type" value="Genomic_DNA"/>
</dbReference>
<evidence type="ECO:0000313" key="1">
    <source>
        <dbReference type="EMBL" id="KAF2845626.1"/>
    </source>
</evidence>
<accession>A0A6A7AQQ8</accession>
<organism evidence="1 2">
    <name type="scientific">Plenodomus tracheiphilus IPT5</name>
    <dbReference type="NCBI Taxonomy" id="1408161"/>
    <lineage>
        <taxon>Eukaryota</taxon>
        <taxon>Fungi</taxon>
        <taxon>Dikarya</taxon>
        <taxon>Ascomycota</taxon>
        <taxon>Pezizomycotina</taxon>
        <taxon>Dothideomycetes</taxon>
        <taxon>Pleosporomycetidae</taxon>
        <taxon>Pleosporales</taxon>
        <taxon>Pleosporineae</taxon>
        <taxon>Leptosphaeriaceae</taxon>
        <taxon>Plenodomus</taxon>
    </lineage>
</organism>
<dbReference type="AlphaFoldDB" id="A0A6A7AQQ8"/>
<protein>
    <submittedName>
        <fullName evidence="1">Uncharacterized protein</fullName>
    </submittedName>
</protein>
<name>A0A6A7AQQ8_9PLEO</name>
<proteinExistence type="predicted"/>
<evidence type="ECO:0000313" key="2">
    <source>
        <dbReference type="Proteomes" id="UP000799423"/>
    </source>
</evidence>
<dbReference type="Proteomes" id="UP000799423">
    <property type="component" value="Unassembled WGS sequence"/>
</dbReference>
<gene>
    <name evidence="1" type="ORF">T440DRAFT_472528</name>
</gene>